<dbReference type="InterPro" id="IPR005786">
    <property type="entry name" value="B_amino_transII"/>
</dbReference>
<dbReference type="SUPFAM" id="SSF56752">
    <property type="entry name" value="D-aminoacid aminotransferase-like PLP-dependent enzymes"/>
    <property type="match status" value="1"/>
</dbReference>
<dbReference type="PANTHER" id="PTHR42825:SF2">
    <property type="entry name" value="BRANCHED-CHAIN-AMINO-ACID AMINOTRANSFERASE 3, CHLOROPLASTIC-RELATED"/>
    <property type="match status" value="1"/>
</dbReference>
<comment type="cofactor">
    <cofactor evidence="1">
        <name>pyridoxal 5'-phosphate</name>
        <dbReference type="ChEBI" id="CHEBI:597326"/>
    </cofactor>
</comment>
<dbReference type="EMBL" id="KZ987872">
    <property type="protein sequence ID" value="RKP14184.1"/>
    <property type="molecule type" value="Genomic_DNA"/>
</dbReference>
<evidence type="ECO:0000256" key="4">
    <source>
        <dbReference type="ARBA" id="ARBA00022679"/>
    </source>
</evidence>
<dbReference type="InterPro" id="IPR001544">
    <property type="entry name" value="Aminotrans_IV"/>
</dbReference>
<dbReference type="InterPro" id="IPR043132">
    <property type="entry name" value="BCAT-like_C"/>
</dbReference>
<reference evidence="8" key="1">
    <citation type="journal article" date="2018" name="Nat. Microbiol.">
        <title>Leveraging single-cell genomics to expand the fungal tree of life.</title>
        <authorList>
            <person name="Ahrendt S.R."/>
            <person name="Quandt C.A."/>
            <person name="Ciobanu D."/>
            <person name="Clum A."/>
            <person name="Salamov A."/>
            <person name="Andreopoulos B."/>
            <person name="Cheng J.F."/>
            <person name="Woyke T."/>
            <person name="Pelin A."/>
            <person name="Henrissat B."/>
            <person name="Reynolds N.K."/>
            <person name="Benny G.L."/>
            <person name="Smith M.E."/>
            <person name="James T.Y."/>
            <person name="Grigoriev I.V."/>
        </authorList>
    </citation>
    <scope>NUCLEOTIDE SEQUENCE [LARGE SCALE GENOMIC DNA]</scope>
</reference>
<evidence type="ECO:0000256" key="1">
    <source>
        <dbReference type="ARBA" id="ARBA00001933"/>
    </source>
</evidence>
<accession>A0A4P9Y613</accession>
<proteinExistence type="inferred from homology"/>
<dbReference type="PIRSF" id="PIRSF006468">
    <property type="entry name" value="BCAT1"/>
    <property type="match status" value="1"/>
</dbReference>
<feature type="modified residue" description="N6-(pyridoxal phosphate)lysine" evidence="6">
    <location>
        <position position="197"/>
    </location>
</feature>
<sequence length="387" mass="41790">MSLPQSQATDPKSIDWANLGFSYVQTKSFVRHVWRADQGWSEAELVQGTSYIPMHVATSGLHYGQNCFEGLKAFRGPDGRVRLFRPELNATRLGESAVKVGMEPPPEDLFLKACRLAVEDNIEYVPPHGSGGALYVRPLLYGSEGQLSVDPSPEVTFIVFVVPVGDYYKGSGGVRGVDALVDEQFDRAAPLGSGSAKLGGNYAPCLPSAIAAKRRGFPISLYLDAKSHTYVEEFTTSNFIALNHPSTPGQGKIEGSSDSAPTFITPNSRSILRSTTRRTLCELATYFGWKVEERPVAWSEVSGQAGDGSDGFSEVAACGTAVVITPVKRLVRGDQEVLVNGGASTMGPYMQKLYDTVRAIQSGTQEDIHGWLWPAQGITGTSSKDEE</sequence>
<dbReference type="InterPro" id="IPR036038">
    <property type="entry name" value="Aminotransferase-like"/>
</dbReference>
<evidence type="ECO:0000313" key="7">
    <source>
        <dbReference type="EMBL" id="RKP14184.1"/>
    </source>
</evidence>
<name>A0A4P9Y613_9FUNG</name>
<dbReference type="GO" id="GO:0009081">
    <property type="term" value="P:branched-chain amino acid metabolic process"/>
    <property type="evidence" value="ECO:0007669"/>
    <property type="project" value="InterPro"/>
</dbReference>
<dbReference type="InterPro" id="IPR033939">
    <property type="entry name" value="BCAT_family"/>
</dbReference>
<dbReference type="Proteomes" id="UP000267251">
    <property type="component" value="Unassembled WGS sequence"/>
</dbReference>
<dbReference type="GO" id="GO:0004084">
    <property type="term" value="F:branched-chain-amino-acid transaminase activity"/>
    <property type="evidence" value="ECO:0007669"/>
    <property type="project" value="InterPro"/>
</dbReference>
<gene>
    <name evidence="7" type="ORF">BJ684DRAFT_19392</name>
</gene>
<evidence type="ECO:0000256" key="2">
    <source>
        <dbReference type="ARBA" id="ARBA00009320"/>
    </source>
</evidence>
<dbReference type="NCBIfam" id="NF009897">
    <property type="entry name" value="PRK13357.1"/>
    <property type="match status" value="1"/>
</dbReference>
<dbReference type="CDD" id="cd01557">
    <property type="entry name" value="BCAT_beta_family"/>
    <property type="match status" value="1"/>
</dbReference>
<dbReference type="InterPro" id="IPR043131">
    <property type="entry name" value="BCAT-like_N"/>
</dbReference>
<comment type="similarity">
    <text evidence="2">Belongs to the class-IV pyridoxal-phosphate-dependent aminotransferase family.</text>
</comment>
<dbReference type="NCBIfam" id="TIGR01123">
    <property type="entry name" value="ilvE_II"/>
    <property type="match status" value="1"/>
</dbReference>
<dbReference type="Pfam" id="PF01063">
    <property type="entry name" value="Aminotran_4"/>
    <property type="match status" value="1"/>
</dbReference>
<evidence type="ECO:0000256" key="3">
    <source>
        <dbReference type="ARBA" id="ARBA00022576"/>
    </source>
</evidence>
<keyword evidence="4 7" id="KW-0808">Transferase</keyword>
<organism evidence="7 8">
    <name type="scientific">Piptocephalis cylindrospora</name>
    <dbReference type="NCBI Taxonomy" id="1907219"/>
    <lineage>
        <taxon>Eukaryota</taxon>
        <taxon>Fungi</taxon>
        <taxon>Fungi incertae sedis</taxon>
        <taxon>Zoopagomycota</taxon>
        <taxon>Zoopagomycotina</taxon>
        <taxon>Zoopagomycetes</taxon>
        <taxon>Zoopagales</taxon>
        <taxon>Piptocephalidaceae</taxon>
        <taxon>Piptocephalis</taxon>
    </lineage>
</organism>
<protein>
    <submittedName>
        <fullName evidence="7">Branched chain amino acid aminotransferase</fullName>
    </submittedName>
</protein>
<dbReference type="PANTHER" id="PTHR42825">
    <property type="entry name" value="AMINO ACID AMINOTRANSFERASE"/>
    <property type="match status" value="1"/>
</dbReference>
<evidence type="ECO:0000313" key="8">
    <source>
        <dbReference type="Proteomes" id="UP000267251"/>
    </source>
</evidence>
<dbReference type="OrthoDB" id="409992at2759"/>
<keyword evidence="5" id="KW-0663">Pyridoxal phosphate</keyword>
<dbReference type="AlphaFoldDB" id="A0A4P9Y613"/>
<keyword evidence="3 7" id="KW-0032">Aminotransferase</keyword>
<dbReference type="Gene3D" id="3.20.10.10">
    <property type="entry name" value="D-amino Acid Aminotransferase, subunit A, domain 2"/>
    <property type="match status" value="1"/>
</dbReference>
<evidence type="ECO:0000256" key="5">
    <source>
        <dbReference type="ARBA" id="ARBA00022898"/>
    </source>
</evidence>
<keyword evidence="8" id="KW-1185">Reference proteome</keyword>
<dbReference type="Gene3D" id="3.30.470.10">
    <property type="match status" value="1"/>
</dbReference>
<evidence type="ECO:0000256" key="6">
    <source>
        <dbReference type="PIRSR" id="PIRSR006468-1"/>
    </source>
</evidence>